<feature type="region of interest" description="Disordered" evidence="2">
    <location>
        <begin position="128"/>
        <end position="147"/>
    </location>
</feature>
<keyword evidence="3" id="KW-0418">Kinase</keyword>
<feature type="compositionally biased region" description="Basic and acidic residues" evidence="2">
    <location>
        <begin position="136"/>
        <end position="147"/>
    </location>
</feature>
<dbReference type="EMBL" id="JASAOG010000077">
    <property type="protein sequence ID" value="KAK0054460.1"/>
    <property type="molecule type" value="Genomic_DNA"/>
</dbReference>
<dbReference type="InterPro" id="IPR001680">
    <property type="entry name" value="WD40_rpt"/>
</dbReference>
<gene>
    <name evidence="3" type="ORF">Bpfe_016036</name>
</gene>
<name>A0AAD8BH53_BIOPF</name>
<accession>A0AAD8BH53</accession>
<reference evidence="3" key="1">
    <citation type="journal article" date="2023" name="PLoS Negl. Trop. Dis.">
        <title>A genome sequence for Biomphalaria pfeifferi, the major vector snail for the human-infecting parasite Schistosoma mansoni.</title>
        <authorList>
            <person name="Bu L."/>
            <person name="Lu L."/>
            <person name="Laidemitt M.R."/>
            <person name="Zhang S.M."/>
            <person name="Mutuku M."/>
            <person name="Mkoji G."/>
            <person name="Steinauer M."/>
            <person name="Loker E.S."/>
        </authorList>
    </citation>
    <scope>NUCLEOTIDE SEQUENCE</scope>
    <source>
        <strain evidence="3">KasaAsao</strain>
    </source>
</reference>
<sequence length="693" mass="78674">MSRSFTHRPSVQKRGRGAYSRGRGTNSIMHPARRPNYSTNRLSSTTNPNNNNRPMDAYNHVNDDQDPDVEANSGDQSADSSRGEFRDAYTVFAPDQRRRQKVHEMAQRETAEYERYKQAAVPKTYHYVGTVGGRNSSEDEARRRQAEEVRLQKYNRLAKQQQYKEDLKKREEKEIEEKRAEARRKAEQNELREQARVANPEDLRKKREQFLNRFQNNSFKAIPFELSVMNLDLVLGMSCNNISCLACDRNSSLVAHTAAGVLVILDAETNSQVKYIHLNKNCVSSVNFSSDGKLIVTGEIGYRPAARIWRVKDGVEIASLYGHDFGIKYVLFSPSMDVIVTVGLEHDNEVNVWAWPEKHRLATNKIVDIIRAVAFSECGKFFVTAGCRHLKFWYPNFLSTETFQTTVPIVQPLYGRPGILGNNKHHNFLDITCGNGVSNGLVYAITKTGDLIILTAEDRQIKSHTSIEGSHATCAKVENRILFLGFSGGHVHLFHSIFLVHLAALPVPAFFIQTPQKVGGIFTMVYNPNKTLLTTAYKNSCMCIWDINDLNNIKQKYVAVYHSKAIANVDNFMSNNIGEPVRETLVTVSHDYSVHLWGIQISNFICYDRLSILYTEMPPASPEVTQSDESQEDDRVITTVKVSPDRKYIVTGNKMGNISVYSKDTYEHTMTILAHNREVTCLAFYSNKQVFIL</sequence>
<evidence type="ECO:0000313" key="4">
    <source>
        <dbReference type="Proteomes" id="UP001233172"/>
    </source>
</evidence>
<keyword evidence="1" id="KW-0175">Coiled coil</keyword>
<dbReference type="Proteomes" id="UP001233172">
    <property type="component" value="Unassembled WGS sequence"/>
</dbReference>
<dbReference type="AlphaFoldDB" id="A0AAD8BH53"/>
<proteinExistence type="predicted"/>
<feature type="coiled-coil region" evidence="1">
    <location>
        <begin position="157"/>
        <end position="197"/>
    </location>
</feature>
<dbReference type="GO" id="GO:0016301">
    <property type="term" value="F:kinase activity"/>
    <property type="evidence" value="ECO:0007669"/>
    <property type="project" value="UniProtKB-KW"/>
</dbReference>
<evidence type="ECO:0000256" key="2">
    <source>
        <dbReference type="SAM" id="MobiDB-lite"/>
    </source>
</evidence>
<evidence type="ECO:0000256" key="1">
    <source>
        <dbReference type="SAM" id="Coils"/>
    </source>
</evidence>
<dbReference type="InterPro" id="IPR052779">
    <property type="entry name" value="WDR62"/>
</dbReference>
<dbReference type="InterPro" id="IPR015943">
    <property type="entry name" value="WD40/YVTN_repeat-like_dom_sf"/>
</dbReference>
<keyword evidence="3" id="KW-0808">Transferase</keyword>
<dbReference type="InterPro" id="IPR036322">
    <property type="entry name" value="WD40_repeat_dom_sf"/>
</dbReference>
<dbReference type="PANTHER" id="PTHR45589:SF1">
    <property type="entry name" value="WD REPEAT DOMAIN 62, ISOFORM G"/>
    <property type="match status" value="1"/>
</dbReference>
<dbReference type="Pfam" id="PF00400">
    <property type="entry name" value="WD40"/>
    <property type="match status" value="2"/>
</dbReference>
<keyword evidence="4" id="KW-1185">Reference proteome</keyword>
<comment type="caution">
    <text evidence="3">The sequence shown here is derived from an EMBL/GenBank/DDBJ whole genome shotgun (WGS) entry which is preliminary data.</text>
</comment>
<organism evidence="3 4">
    <name type="scientific">Biomphalaria pfeifferi</name>
    <name type="common">Bloodfluke planorb</name>
    <name type="synonym">Freshwater snail</name>
    <dbReference type="NCBI Taxonomy" id="112525"/>
    <lineage>
        <taxon>Eukaryota</taxon>
        <taxon>Metazoa</taxon>
        <taxon>Spiralia</taxon>
        <taxon>Lophotrochozoa</taxon>
        <taxon>Mollusca</taxon>
        <taxon>Gastropoda</taxon>
        <taxon>Heterobranchia</taxon>
        <taxon>Euthyneura</taxon>
        <taxon>Panpulmonata</taxon>
        <taxon>Hygrophila</taxon>
        <taxon>Lymnaeoidea</taxon>
        <taxon>Planorbidae</taxon>
        <taxon>Biomphalaria</taxon>
    </lineage>
</organism>
<feature type="region of interest" description="Disordered" evidence="2">
    <location>
        <begin position="1"/>
        <end position="86"/>
    </location>
</feature>
<feature type="compositionally biased region" description="Low complexity" evidence="2">
    <location>
        <begin position="38"/>
        <end position="54"/>
    </location>
</feature>
<dbReference type="Gene3D" id="2.130.10.10">
    <property type="entry name" value="YVTN repeat-like/Quinoprotein amine dehydrogenase"/>
    <property type="match status" value="3"/>
</dbReference>
<dbReference type="PANTHER" id="PTHR45589">
    <property type="entry name" value="WD REPEAT DOMAIN 62, ISOFORM G"/>
    <property type="match status" value="1"/>
</dbReference>
<dbReference type="SMART" id="SM00320">
    <property type="entry name" value="WD40"/>
    <property type="match status" value="6"/>
</dbReference>
<evidence type="ECO:0000313" key="3">
    <source>
        <dbReference type="EMBL" id="KAK0054460.1"/>
    </source>
</evidence>
<dbReference type="SUPFAM" id="SSF50978">
    <property type="entry name" value="WD40 repeat-like"/>
    <property type="match status" value="1"/>
</dbReference>
<protein>
    <submittedName>
        <fullName evidence="3">Mitogen-activated protein kinase-binding protein 1</fullName>
    </submittedName>
</protein>
<reference evidence="3" key="2">
    <citation type="submission" date="2023-04" db="EMBL/GenBank/DDBJ databases">
        <authorList>
            <person name="Bu L."/>
            <person name="Lu L."/>
            <person name="Laidemitt M.R."/>
            <person name="Zhang S.M."/>
            <person name="Mutuku M."/>
            <person name="Mkoji G."/>
            <person name="Steinauer M."/>
            <person name="Loker E.S."/>
        </authorList>
    </citation>
    <scope>NUCLEOTIDE SEQUENCE</scope>
    <source>
        <strain evidence="3">KasaAsao</strain>
        <tissue evidence="3">Whole Snail</tissue>
    </source>
</reference>